<dbReference type="InterPro" id="IPR022215">
    <property type="entry name" value="SteA-like_C"/>
</dbReference>
<evidence type="ECO:0000259" key="7">
    <source>
        <dbReference type="Pfam" id="PF12555"/>
    </source>
</evidence>
<keyword evidence="4" id="KW-0067">ATP-binding</keyword>
<protein>
    <submittedName>
        <fullName evidence="8">Cytokinetic ring protein SteA</fullName>
    </submittedName>
</protein>
<sequence length="395" mass="42226">MKLRKGREQIDVDTRVGPAVVRLDRRTKDLTKRLQAGEIAVIRHSDIDRVSAEALVGCRPAAVVNASASTSGRYPNVGPGIIVDSGIPLIDAAGDEIFDLLTEGEEIRLEDGKVLRGDEVLVSGTLLTPALVDEAMEDAAAGMNEVLVDFVDNTIEYIRKDSDLLADEIVVPDVRTDFTDRHALIVVRGYHYKEDLAMLRTYIREYRPLLIGVDGGADALIEAGYAPDMIVGDMDSVSDHALASGAELVVHAYRDGRAPGVERLASLGLESVTFPASGTSEDIAMLMADDKGAALIVAVGTHDTLIEFLDKGRRGMASTFLTRLRIGSKLVDAKGVSLLYRQRISTWQLVLLACAGLVALLAAISATAAGQTALGLLGAQFDGVAQWFALLFGIS</sequence>
<dbReference type="Gene3D" id="3.40.50.10240">
    <property type="entry name" value="Thiamin pyrophosphokinase, catalytic domain"/>
    <property type="match status" value="1"/>
</dbReference>
<keyword evidence="1" id="KW-0808">Transferase</keyword>
<accession>A0ABP5EUK8</accession>
<evidence type="ECO:0000256" key="4">
    <source>
        <dbReference type="ARBA" id="ARBA00022840"/>
    </source>
</evidence>
<dbReference type="InterPro" id="IPR047795">
    <property type="entry name" value="Put_SteA-like"/>
</dbReference>
<reference evidence="9" key="1">
    <citation type="journal article" date="2019" name="Int. J. Syst. Evol. Microbiol.">
        <title>The Global Catalogue of Microorganisms (GCM) 10K type strain sequencing project: providing services to taxonomists for standard genome sequencing and annotation.</title>
        <authorList>
            <consortium name="The Broad Institute Genomics Platform"/>
            <consortium name="The Broad Institute Genome Sequencing Center for Infectious Disease"/>
            <person name="Wu L."/>
            <person name="Ma J."/>
        </authorList>
    </citation>
    <scope>NUCLEOTIDE SEQUENCE [LARGE SCALE GENOMIC DNA]</scope>
    <source>
        <strain evidence="9">JCM 14546</strain>
    </source>
</reference>
<dbReference type="EMBL" id="BAAANO010000013">
    <property type="protein sequence ID" value="GAA2005177.1"/>
    <property type="molecule type" value="Genomic_DNA"/>
</dbReference>
<dbReference type="RefSeq" id="WP_344308165.1">
    <property type="nucleotide sequence ID" value="NZ_BAAANO010000013.1"/>
</dbReference>
<evidence type="ECO:0000313" key="8">
    <source>
        <dbReference type="EMBL" id="GAA2005177.1"/>
    </source>
</evidence>
<proteinExistence type="predicted"/>
<comment type="caution">
    <text evidence="8">The sequence shown here is derived from an EMBL/GenBank/DDBJ whole genome shotgun (WGS) entry which is preliminary data.</text>
</comment>
<dbReference type="InterPro" id="IPR007371">
    <property type="entry name" value="TPK_catalytic"/>
</dbReference>
<dbReference type="SUPFAM" id="SSF63999">
    <property type="entry name" value="Thiamin pyrophosphokinase, catalytic domain"/>
    <property type="match status" value="1"/>
</dbReference>
<feature type="domain" description="SteA-like C-terminal" evidence="7">
    <location>
        <begin position="334"/>
        <end position="384"/>
    </location>
</feature>
<keyword evidence="5" id="KW-0812">Transmembrane</keyword>
<dbReference type="Pfam" id="PF12555">
    <property type="entry name" value="SteA-like_C"/>
    <property type="match status" value="1"/>
</dbReference>
<evidence type="ECO:0000256" key="1">
    <source>
        <dbReference type="ARBA" id="ARBA00022679"/>
    </source>
</evidence>
<dbReference type="Pfam" id="PF04263">
    <property type="entry name" value="TPK_catalytic"/>
    <property type="match status" value="1"/>
</dbReference>
<keyword evidence="3" id="KW-0418">Kinase</keyword>
<organism evidence="8 9">
    <name type="scientific">Brevibacterium samyangense</name>
    <dbReference type="NCBI Taxonomy" id="366888"/>
    <lineage>
        <taxon>Bacteria</taxon>
        <taxon>Bacillati</taxon>
        <taxon>Actinomycetota</taxon>
        <taxon>Actinomycetes</taxon>
        <taxon>Micrococcales</taxon>
        <taxon>Brevibacteriaceae</taxon>
        <taxon>Brevibacterium</taxon>
    </lineage>
</organism>
<evidence type="ECO:0000259" key="6">
    <source>
        <dbReference type="Pfam" id="PF04263"/>
    </source>
</evidence>
<keyword evidence="5" id="KW-0472">Membrane</keyword>
<evidence type="ECO:0000256" key="5">
    <source>
        <dbReference type="SAM" id="Phobius"/>
    </source>
</evidence>
<evidence type="ECO:0000256" key="3">
    <source>
        <dbReference type="ARBA" id="ARBA00022777"/>
    </source>
</evidence>
<evidence type="ECO:0000313" key="9">
    <source>
        <dbReference type="Proteomes" id="UP001500755"/>
    </source>
</evidence>
<feature type="domain" description="Thiamin pyrophosphokinase catalytic" evidence="6">
    <location>
        <begin position="208"/>
        <end position="243"/>
    </location>
</feature>
<keyword evidence="5" id="KW-1133">Transmembrane helix</keyword>
<dbReference type="InterPro" id="IPR036759">
    <property type="entry name" value="TPK_catalytic_sf"/>
</dbReference>
<name>A0ABP5EUK8_9MICO</name>
<keyword evidence="9" id="KW-1185">Reference proteome</keyword>
<feature type="transmembrane region" description="Helical" evidence="5">
    <location>
        <begin position="349"/>
        <end position="368"/>
    </location>
</feature>
<keyword evidence="2" id="KW-0547">Nucleotide-binding</keyword>
<dbReference type="Proteomes" id="UP001500755">
    <property type="component" value="Unassembled WGS sequence"/>
</dbReference>
<gene>
    <name evidence="8" type="primary">steA</name>
    <name evidence="8" type="ORF">GCM10009755_13470</name>
</gene>
<evidence type="ECO:0000256" key="2">
    <source>
        <dbReference type="ARBA" id="ARBA00022741"/>
    </source>
</evidence>
<dbReference type="NCBIfam" id="NF040608">
    <property type="entry name" value="division_SteA"/>
    <property type="match status" value="1"/>
</dbReference>